<accession>A0A7Z7FJ74</accession>
<dbReference type="InterPro" id="IPR006140">
    <property type="entry name" value="D-isomer_DH_NAD-bd"/>
</dbReference>
<protein>
    <submittedName>
        <fullName evidence="5">D-isomer specific 2-hydroxyacid dehydrogenase, NAD binding domain</fullName>
    </submittedName>
</protein>
<dbReference type="Proteomes" id="UP000198900">
    <property type="component" value="Unassembled WGS sequence"/>
</dbReference>
<proteinExistence type="inferred from homology"/>
<feature type="domain" description="D-isomer specific 2-hydroxyacid dehydrogenase NAD-binding" evidence="4">
    <location>
        <begin position="7"/>
        <end position="119"/>
    </location>
</feature>
<evidence type="ECO:0000259" key="4">
    <source>
        <dbReference type="Pfam" id="PF02826"/>
    </source>
</evidence>
<dbReference type="Gene3D" id="3.40.50.720">
    <property type="entry name" value="NAD(P)-binding Rossmann-like Domain"/>
    <property type="match status" value="2"/>
</dbReference>
<gene>
    <name evidence="5" type="ORF">SAMN04487926_11815</name>
</gene>
<keyword evidence="6" id="KW-1185">Reference proteome</keyword>
<dbReference type="PANTHER" id="PTHR43761">
    <property type="entry name" value="D-ISOMER SPECIFIC 2-HYDROXYACID DEHYDROGENASE FAMILY PROTEIN (AFU_ORTHOLOGUE AFUA_1G13630)"/>
    <property type="match status" value="1"/>
</dbReference>
<dbReference type="PANTHER" id="PTHR43761:SF1">
    <property type="entry name" value="D-ISOMER SPECIFIC 2-HYDROXYACID DEHYDROGENASE CATALYTIC DOMAIN-CONTAINING PROTEIN-RELATED"/>
    <property type="match status" value="1"/>
</dbReference>
<evidence type="ECO:0000256" key="3">
    <source>
        <dbReference type="ARBA" id="ARBA00023027"/>
    </source>
</evidence>
<comment type="similarity">
    <text evidence="1">Belongs to the D-isomer specific 2-hydroxyacid dehydrogenase family.</text>
</comment>
<evidence type="ECO:0000313" key="6">
    <source>
        <dbReference type="Proteomes" id="UP000198900"/>
    </source>
</evidence>
<dbReference type="GO" id="GO:0016616">
    <property type="term" value="F:oxidoreductase activity, acting on the CH-OH group of donors, NAD or NADP as acceptor"/>
    <property type="evidence" value="ECO:0007669"/>
    <property type="project" value="UniProtKB-ARBA"/>
</dbReference>
<dbReference type="SUPFAM" id="SSF51735">
    <property type="entry name" value="NAD(P)-binding Rossmann-fold domains"/>
    <property type="match status" value="1"/>
</dbReference>
<keyword evidence="2" id="KW-0560">Oxidoreductase</keyword>
<comment type="caution">
    <text evidence="5">The sequence shown here is derived from an EMBL/GenBank/DDBJ whole genome shotgun (WGS) entry which is preliminary data.</text>
</comment>
<dbReference type="InterPro" id="IPR036291">
    <property type="entry name" value="NAD(P)-bd_dom_sf"/>
</dbReference>
<dbReference type="InterPro" id="IPR029753">
    <property type="entry name" value="D-isomer_DH_CS"/>
</dbReference>
<name>A0A7Z7FJ74_9BURK</name>
<keyword evidence="3" id="KW-0520">NAD</keyword>
<evidence type="ECO:0000256" key="2">
    <source>
        <dbReference type="ARBA" id="ARBA00023002"/>
    </source>
</evidence>
<dbReference type="EMBL" id="FNDI01000018">
    <property type="protein sequence ID" value="SDI49648.1"/>
    <property type="molecule type" value="Genomic_DNA"/>
</dbReference>
<dbReference type="InterPro" id="IPR050418">
    <property type="entry name" value="D-iso_2-hydroxyacid_DH_PdxB"/>
</dbReference>
<dbReference type="AlphaFoldDB" id="A0A7Z7FJ74"/>
<sequence length="150" mass="16178">MSSALPKVIYYARSRADDLARWMPTLRDLLQEADIVSLHVPLTSDTHGMLNAAAIASMRSGSELINTARGELIDEGALLGALRSGQIAAAGLDVFAQEPVAADNPLLRLPTVVATPHVAWLTPQTLERSISLTVENCRRLREGEPLLNQA</sequence>
<evidence type="ECO:0000256" key="1">
    <source>
        <dbReference type="ARBA" id="ARBA00005854"/>
    </source>
</evidence>
<dbReference type="GO" id="GO:0051287">
    <property type="term" value="F:NAD binding"/>
    <property type="evidence" value="ECO:0007669"/>
    <property type="project" value="InterPro"/>
</dbReference>
<dbReference type="Pfam" id="PF02826">
    <property type="entry name" value="2-Hacid_dh_C"/>
    <property type="match status" value="1"/>
</dbReference>
<evidence type="ECO:0000313" key="5">
    <source>
        <dbReference type="EMBL" id="SDI49648.1"/>
    </source>
</evidence>
<dbReference type="PROSITE" id="PS00670">
    <property type="entry name" value="D_2_HYDROXYACID_DH_2"/>
    <property type="match status" value="1"/>
</dbReference>
<organism evidence="5 6">
    <name type="scientific">Paraburkholderia steynii</name>
    <dbReference type="NCBI Taxonomy" id="1245441"/>
    <lineage>
        <taxon>Bacteria</taxon>
        <taxon>Pseudomonadati</taxon>
        <taxon>Pseudomonadota</taxon>
        <taxon>Betaproteobacteria</taxon>
        <taxon>Burkholderiales</taxon>
        <taxon>Burkholderiaceae</taxon>
        <taxon>Paraburkholderia</taxon>
    </lineage>
</organism>
<dbReference type="RefSeq" id="WP_208545812.1">
    <property type="nucleotide sequence ID" value="NZ_FNDI01000018.1"/>
</dbReference>
<reference evidence="5" key="1">
    <citation type="submission" date="2016-10" db="EMBL/GenBank/DDBJ databases">
        <authorList>
            <person name="Varghese N."/>
            <person name="Submissions S."/>
        </authorList>
    </citation>
    <scope>NUCLEOTIDE SEQUENCE [LARGE SCALE GENOMIC DNA]</scope>
    <source>
        <strain evidence="5">YR281</strain>
    </source>
</reference>